<sequence>MRQTARLAGLLLLYAAPVLAEAPLEAPLPQARPEGTPSAPPAAAPAPEAAVVQALRPPLRPGALTARVEADRAEARRGMICGRPELQGDRLGTVEGPGACGVEDAVRVRSVDGIALSRPLTVNCNTAVTLLDWVQEAARPVLAGYGGGLAQLRVAGGYTCRPRNNRAGNRLSEHAYGHAVDIMGFALRDGTRLTLTDDWSGPYAGAFRALHKAACGPFGTVLGPEANALHHDHFHFDTAARSSGAYCR</sequence>
<keyword evidence="2" id="KW-0732">Signal</keyword>
<dbReference type="Proteomes" id="UP000248311">
    <property type="component" value="Unassembled WGS sequence"/>
</dbReference>
<dbReference type="RefSeq" id="WP_110815075.1">
    <property type="nucleotide sequence ID" value="NZ_QJTE01000004.1"/>
</dbReference>
<feature type="domain" description="Extensin-like C-terminal" evidence="3">
    <location>
        <begin position="96"/>
        <end position="248"/>
    </location>
</feature>
<evidence type="ECO:0000256" key="2">
    <source>
        <dbReference type="SAM" id="SignalP"/>
    </source>
</evidence>
<dbReference type="EMBL" id="QJTE01000004">
    <property type="protein sequence ID" value="PYE82404.1"/>
    <property type="molecule type" value="Genomic_DNA"/>
</dbReference>
<evidence type="ECO:0000259" key="3">
    <source>
        <dbReference type="Pfam" id="PF06904"/>
    </source>
</evidence>
<dbReference type="OrthoDB" id="9809788at2"/>
<feature type="region of interest" description="Disordered" evidence="1">
    <location>
        <begin position="28"/>
        <end position="48"/>
    </location>
</feature>
<feature type="signal peptide" evidence="2">
    <location>
        <begin position="1"/>
        <end position="20"/>
    </location>
</feature>
<accession>A0A318SNJ6</accession>
<dbReference type="Pfam" id="PF06904">
    <property type="entry name" value="Extensin-like_C"/>
    <property type="match status" value="1"/>
</dbReference>
<dbReference type="InterPro" id="IPR009683">
    <property type="entry name" value="Extensin-like_C"/>
</dbReference>
<comment type="caution">
    <text evidence="4">The sequence shown here is derived from an EMBL/GenBank/DDBJ whole genome shotgun (WGS) entry which is preliminary data.</text>
</comment>
<evidence type="ECO:0000313" key="4">
    <source>
        <dbReference type="EMBL" id="PYE82404.1"/>
    </source>
</evidence>
<proteinExistence type="predicted"/>
<dbReference type="SUPFAM" id="SSF55166">
    <property type="entry name" value="Hedgehog/DD-peptidase"/>
    <property type="match status" value="1"/>
</dbReference>
<name>A0A318SNJ6_9RHOB</name>
<reference evidence="4 5" key="1">
    <citation type="submission" date="2018-06" db="EMBL/GenBank/DDBJ databases">
        <title>Genomic Encyclopedia of Type Strains, Phase III (KMG-III): the genomes of soil and plant-associated and newly described type strains.</title>
        <authorList>
            <person name="Whitman W."/>
        </authorList>
    </citation>
    <scope>NUCLEOTIDE SEQUENCE [LARGE SCALE GENOMIC DNA]</scope>
    <source>
        <strain evidence="4 5">CECT 9025</strain>
    </source>
</reference>
<feature type="chain" id="PRO_5016240967" description="Extensin-like C-terminal domain-containing protein" evidence="2">
    <location>
        <begin position="21"/>
        <end position="248"/>
    </location>
</feature>
<dbReference type="AlphaFoldDB" id="A0A318SNJ6"/>
<evidence type="ECO:0000256" key="1">
    <source>
        <dbReference type="SAM" id="MobiDB-lite"/>
    </source>
</evidence>
<protein>
    <recommendedName>
        <fullName evidence="3">Extensin-like C-terminal domain-containing protein</fullName>
    </recommendedName>
</protein>
<gene>
    <name evidence="4" type="ORF">DFP88_104160</name>
</gene>
<organism evidence="4 5">
    <name type="scientific">Pseudoroseicyclus aestuarii</name>
    <dbReference type="NCBI Taxonomy" id="1795041"/>
    <lineage>
        <taxon>Bacteria</taxon>
        <taxon>Pseudomonadati</taxon>
        <taxon>Pseudomonadota</taxon>
        <taxon>Alphaproteobacteria</taxon>
        <taxon>Rhodobacterales</taxon>
        <taxon>Paracoccaceae</taxon>
        <taxon>Pseudoroseicyclus</taxon>
    </lineage>
</organism>
<evidence type="ECO:0000313" key="5">
    <source>
        <dbReference type="Proteomes" id="UP000248311"/>
    </source>
</evidence>
<dbReference type="InterPro" id="IPR009045">
    <property type="entry name" value="Zn_M74/Hedgehog-like"/>
</dbReference>
<keyword evidence="5" id="KW-1185">Reference proteome</keyword>